<dbReference type="Gene3D" id="3.30.2010.10">
    <property type="entry name" value="Metalloproteases ('zincins'), catalytic domain"/>
    <property type="match status" value="1"/>
</dbReference>
<keyword evidence="2" id="KW-0645">Protease</keyword>
<keyword evidence="2" id="KW-0378">Hydrolase</keyword>
<dbReference type="PANTHER" id="PTHR30399">
    <property type="entry name" value="UNCHARACTERIZED PROTEIN YGJP"/>
    <property type="match status" value="1"/>
</dbReference>
<gene>
    <name evidence="2" type="ORF">LMG32879_002660</name>
</gene>
<organism evidence="2 3">
    <name type="scientific">Brytella acorum</name>
    <dbReference type="NCBI Taxonomy" id="2959299"/>
    <lineage>
        <taxon>Bacteria</taxon>
        <taxon>Pseudomonadati</taxon>
        <taxon>Pseudomonadota</taxon>
        <taxon>Alphaproteobacteria</taxon>
        <taxon>Acetobacterales</taxon>
        <taxon>Acetobacteraceae</taxon>
        <taxon>Brytella</taxon>
    </lineage>
</organism>
<evidence type="ECO:0000313" key="3">
    <source>
        <dbReference type="Proteomes" id="UP001176960"/>
    </source>
</evidence>
<keyword evidence="2" id="KW-0482">Metalloprotease</keyword>
<comment type="caution">
    <text evidence="2">The sequence shown here is derived from an EMBL/GenBank/DDBJ whole genome shotgun (WGS) entry which is preliminary data.</text>
</comment>
<feature type="domain" description="YgjP-like metallopeptidase" evidence="1">
    <location>
        <begin position="23"/>
        <end position="220"/>
    </location>
</feature>
<proteinExistence type="predicted"/>
<protein>
    <submittedName>
        <fullName evidence="2">SprT family zinc-dependent metalloprotease</fullName>
    </submittedName>
</protein>
<evidence type="ECO:0000313" key="2">
    <source>
        <dbReference type="EMBL" id="CAI9121806.1"/>
    </source>
</evidence>
<dbReference type="Pfam" id="PF01863">
    <property type="entry name" value="YgjP-like"/>
    <property type="match status" value="1"/>
</dbReference>
<dbReference type="Proteomes" id="UP001176960">
    <property type="component" value="Unassembled WGS sequence"/>
</dbReference>
<sequence>MNPFRQGVEPPFKLRWRRSTRARRLSLKVDGARQEVLITLPEGATQQTALVWLEKNKDWVHRALAKQIPATPLGDGSTIPFEDVELTVRHAPDARRGTWREDKILYVSGEVEFLPRRVMVFMHQEAQTRLPTAVRRWAAIMKLAPRQIALRDVRSRWGSCSHQGRVMLNWRLLMVPIAMRDYVIVHELAHLVHLNHSPAFWQVVDRYYPDRAEAENWLKVHGSRILSIGRP</sequence>
<reference evidence="2" key="1">
    <citation type="submission" date="2023-03" db="EMBL/GenBank/DDBJ databases">
        <authorList>
            <person name="Cleenwerck I."/>
        </authorList>
    </citation>
    <scope>NUCLEOTIDE SEQUENCE</scope>
    <source>
        <strain evidence="2">LMG 32879</strain>
    </source>
</reference>
<dbReference type="PANTHER" id="PTHR30399:SF1">
    <property type="entry name" value="UTP PYROPHOSPHATASE"/>
    <property type="match status" value="1"/>
</dbReference>
<dbReference type="RefSeq" id="WP_289840952.1">
    <property type="nucleotide sequence ID" value="NZ_CATKSH010000024.1"/>
</dbReference>
<accession>A0AA35UTI5</accession>
<dbReference type="GO" id="GO:0008237">
    <property type="term" value="F:metallopeptidase activity"/>
    <property type="evidence" value="ECO:0007669"/>
    <property type="project" value="UniProtKB-KW"/>
</dbReference>
<dbReference type="InterPro" id="IPR002725">
    <property type="entry name" value="YgjP-like_metallopeptidase"/>
</dbReference>
<dbReference type="EMBL" id="CATKSH010000024">
    <property type="protein sequence ID" value="CAI9121806.1"/>
    <property type="molecule type" value="Genomic_DNA"/>
</dbReference>
<dbReference type="InterPro" id="IPR053136">
    <property type="entry name" value="UTP_pyrophosphatase-like"/>
</dbReference>
<keyword evidence="3" id="KW-1185">Reference proteome</keyword>
<evidence type="ECO:0000259" key="1">
    <source>
        <dbReference type="Pfam" id="PF01863"/>
    </source>
</evidence>
<dbReference type="AlphaFoldDB" id="A0AA35UTI5"/>
<dbReference type="CDD" id="cd07344">
    <property type="entry name" value="M48_yhfN_like"/>
    <property type="match status" value="1"/>
</dbReference>
<name>A0AA35UTI5_9PROT</name>